<feature type="compositionally biased region" description="Basic residues" evidence="9">
    <location>
        <begin position="489"/>
        <end position="499"/>
    </location>
</feature>
<feature type="region of interest" description="Disordered" evidence="9">
    <location>
        <begin position="93"/>
        <end position="303"/>
    </location>
</feature>
<feature type="compositionally biased region" description="Polar residues" evidence="9">
    <location>
        <begin position="97"/>
        <end position="120"/>
    </location>
</feature>
<name>A0ABR4BEV1_9LECA</name>
<comment type="caution">
    <text evidence="10">The sequence shown here is derived from an EMBL/GenBank/DDBJ whole genome shotgun (WGS) entry which is preliminary data.</text>
</comment>
<accession>A0ABR4BEV1</accession>
<keyword evidence="7" id="KW-0694">RNA-binding</keyword>
<proteinExistence type="inferred from homology"/>
<evidence type="ECO:0000256" key="7">
    <source>
        <dbReference type="ARBA" id="ARBA00022884"/>
    </source>
</evidence>
<gene>
    <name evidence="10" type="ORF">ABVK25_003400</name>
</gene>
<dbReference type="Pfam" id="PF04410">
    <property type="entry name" value="Gar1"/>
    <property type="match status" value="1"/>
</dbReference>
<feature type="compositionally biased region" description="Gly residues" evidence="9">
    <location>
        <begin position="811"/>
        <end position="820"/>
    </location>
</feature>
<feature type="compositionally biased region" description="Polar residues" evidence="9">
    <location>
        <begin position="241"/>
        <end position="258"/>
    </location>
</feature>
<protein>
    <recommendedName>
        <fullName evidence="3">H/ACA ribonucleoprotein complex non-core subunit NAF1</fullName>
    </recommendedName>
</protein>
<dbReference type="InterPro" id="IPR009000">
    <property type="entry name" value="Transl_B-barrel_sf"/>
</dbReference>
<dbReference type="Gene3D" id="2.40.10.230">
    <property type="entry name" value="Probable tRNA pseudouridine synthase domain"/>
    <property type="match status" value="1"/>
</dbReference>
<evidence type="ECO:0000256" key="3">
    <source>
        <dbReference type="ARBA" id="ARBA00021438"/>
    </source>
</evidence>
<feature type="compositionally biased region" description="Basic and acidic residues" evidence="9">
    <location>
        <begin position="318"/>
        <end position="328"/>
    </location>
</feature>
<feature type="compositionally biased region" description="Basic and acidic residues" evidence="9">
    <location>
        <begin position="125"/>
        <end position="135"/>
    </location>
</feature>
<feature type="compositionally biased region" description="Low complexity" evidence="9">
    <location>
        <begin position="711"/>
        <end position="747"/>
    </location>
</feature>
<feature type="compositionally biased region" description="Basic and acidic residues" evidence="9">
    <location>
        <begin position="228"/>
        <end position="240"/>
    </location>
</feature>
<keyword evidence="11" id="KW-1185">Reference proteome</keyword>
<keyword evidence="5" id="KW-0698">rRNA processing</keyword>
<evidence type="ECO:0000256" key="9">
    <source>
        <dbReference type="SAM" id="MobiDB-lite"/>
    </source>
</evidence>
<feature type="compositionally biased region" description="Polar residues" evidence="9">
    <location>
        <begin position="645"/>
        <end position="654"/>
    </location>
</feature>
<evidence type="ECO:0000256" key="2">
    <source>
        <dbReference type="ARBA" id="ARBA00009801"/>
    </source>
</evidence>
<feature type="region of interest" description="Disordered" evidence="9">
    <location>
        <begin position="318"/>
        <end position="351"/>
    </location>
</feature>
<feature type="compositionally biased region" description="Basic and acidic residues" evidence="9">
    <location>
        <begin position="610"/>
        <end position="631"/>
    </location>
</feature>
<evidence type="ECO:0000256" key="8">
    <source>
        <dbReference type="ARBA" id="ARBA00023242"/>
    </source>
</evidence>
<keyword evidence="6" id="KW-0597">Phosphoprotein</keyword>
<feature type="compositionally biased region" description="Polar residues" evidence="9">
    <location>
        <begin position="33"/>
        <end position="62"/>
    </location>
</feature>
<comment type="similarity">
    <text evidence="2">Belongs to the NAF1 family.</text>
</comment>
<feature type="compositionally biased region" description="Basic and acidic residues" evidence="9">
    <location>
        <begin position="342"/>
        <end position="351"/>
    </location>
</feature>
<dbReference type="InterPro" id="IPR040309">
    <property type="entry name" value="Naf1"/>
</dbReference>
<evidence type="ECO:0000256" key="6">
    <source>
        <dbReference type="ARBA" id="ARBA00022553"/>
    </source>
</evidence>
<dbReference type="EMBL" id="JBHFEH010000008">
    <property type="protein sequence ID" value="KAL2056377.1"/>
    <property type="molecule type" value="Genomic_DNA"/>
</dbReference>
<dbReference type="PANTHER" id="PTHR31633">
    <property type="entry name" value="H/ACA RIBONUCLEOPROTEIN COMPLEX NON-CORE SUBUNIT NAF1"/>
    <property type="match status" value="1"/>
</dbReference>
<feature type="compositionally biased region" description="Low complexity" evidence="9">
    <location>
        <begin position="584"/>
        <end position="595"/>
    </location>
</feature>
<dbReference type="Proteomes" id="UP001590951">
    <property type="component" value="Unassembled WGS sequence"/>
</dbReference>
<dbReference type="PANTHER" id="PTHR31633:SF1">
    <property type="entry name" value="H_ACA RIBONUCLEOPROTEIN COMPLEX NON-CORE SUBUNIT NAF1"/>
    <property type="match status" value="1"/>
</dbReference>
<feature type="compositionally biased region" description="Acidic residues" evidence="9">
    <location>
        <begin position="475"/>
        <end position="484"/>
    </location>
</feature>
<dbReference type="InterPro" id="IPR038664">
    <property type="entry name" value="Gar1/Naf1_Cbf5-bd_sf"/>
</dbReference>
<evidence type="ECO:0000256" key="5">
    <source>
        <dbReference type="ARBA" id="ARBA00022552"/>
    </source>
</evidence>
<evidence type="ECO:0000313" key="11">
    <source>
        <dbReference type="Proteomes" id="UP001590951"/>
    </source>
</evidence>
<feature type="compositionally biased region" description="Basic and acidic residues" evidence="9">
    <location>
        <begin position="149"/>
        <end position="162"/>
    </location>
</feature>
<evidence type="ECO:0000313" key="10">
    <source>
        <dbReference type="EMBL" id="KAL2056377.1"/>
    </source>
</evidence>
<feature type="region of interest" description="Disordered" evidence="9">
    <location>
        <begin position="475"/>
        <end position="820"/>
    </location>
</feature>
<feature type="region of interest" description="Disordered" evidence="9">
    <location>
        <begin position="1"/>
        <end position="62"/>
    </location>
</feature>
<feature type="compositionally biased region" description="Polar residues" evidence="9">
    <location>
        <begin position="748"/>
        <end position="758"/>
    </location>
</feature>
<dbReference type="InterPro" id="IPR007504">
    <property type="entry name" value="H/ACA_rnp_Gar1/Naf1"/>
</dbReference>
<evidence type="ECO:0000256" key="1">
    <source>
        <dbReference type="ARBA" id="ARBA00004123"/>
    </source>
</evidence>
<evidence type="ECO:0000256" key="4">
    <source>
        <dbReference type="ARBA" id="ARBA00022517"/>
    </source>
</evidence>
<feature type="compositionally biased region" description="Low complexity" evidence="9">
    <location>
        <begin position="777"/>
        <end position="794"/>
    </location>
</feature>
<organism evidence="10 11">
    <name type="scientific">Lepraria finkii</name>
    <dbReference type="NCBI Taxonomy" id="1340010"/>
    <lineage>
        <taxon>Eukaryota</taxon>
        <taxon>Fungi</taxon>
        <taxon>Dikarya</taxon>
        <taxon>Ascomycota</taxon>
        <taxon>Pezizomycotina</taxon>
        <taxon>Lecanoromycetes</taxon>
        <taxon>OSLEUM clade</taxon>
        <taxon>Lecanoromycetidae</taxon>
        <taxon>Lecanorales</taxon>
        <taxon>Lecanorineae</taxon>
        <taxon>Stereocaulaceae</taxon>
        <taxon>Lepraria</taxon>
    </lineage>
</organism>
<feature type="compositionally biased region" description="Low complexity" evidence="9">
    <location>
        <begin position="516"/>
        <end position="527"/>
    </location>
</feature>
<dbReference type="SUPFAM" id="SSF50447">
    <property type="entry name" value="Translation proteins"/>
    <property type="match status" value="1"/>
</dbReference>
<feature type="compositionally biased region" description="Polar residues" evidence="9">
    <location>
        <begin position="667"/>
        <end position="710"/>
    </location>
</feature>
<comment type="subcellular location">
    <subcellularLocation>
        <location evidence="1">Nucleus</location>
    </subcellularLocation>
</comment>
<reference evidence="10 11" key="1">
    <citation type="submission" date="2024-09" db="EMBL/GenBank/DDBJ databases">
        <title>Rethinking Asexuality: The Enigmatic Case of Functional Sexual Genes in Lepraria (Stereocaulaceae).</title>
        <authorList>
            <person name="Doellman M."/>
            <person name="Sun Y."/>
            <person name="Barcenas-Pena A."/>
            <person name="Lumbsch H.T."/>
            <person name="Grewe F."/>
        </authorList>
    </citation>
    <scope>NUCLEOTIDE SEQUENCE [LARGE SCALE GENOMIC DNA]</scope>
    <source>
        <strain evidence="10 11">Grewe 0041</strain>
    </source>
</reference>
<keyword evidence="4" id="KW-0690">Ribosome biogenesis</keyword>
<sequence>MPSPKRARLEAQEPDTSQDRASAIDDMDDLYDSPSTPTASVPRSLQSHTPALEKASSTTIPKFTQLPGLGVLCDDQQPLKEVGQPFLHKSEIVVPSQAITPAENPSDNPNTGPEQATQGGNEPKVASEAEAHPDHNASVFEGAVYVEDTPQRDGNKAEDTLQRVHRGKESAPVQEREATLDAKLQQAKIGPQSPEQETRSRTAVESQLADSDTAPAGEAQNGVLQETEAVRDGEGHKETTSLKLNTVDSTKAIASTEPTFGELAETNKSNADAEFELDSSPLGSSSDVPSNTSSSDDDSEVDDYEMLSPEEQARRLMAEDGGSDDGRASKGGNAVSGVLRTTNEKPDEVVPKPDITVTADIKIEELGRVENLVENLALIKANTSGEYQVLESGSVLCLEDRSVIGVIAETLGRVQQPYYSVRFTNTAAITEAGISQNTRIFYVEQHSSTVFTQPLKAFKGSDASILHDEEVGDDELEFSDDEAEAEHKRQVKLQKRARHGARDGQTDGFSRGLQQRPGGPNNRYGRGLPSWPEHPPVPADLSLNYDDADGANTKDEDEDELYTPLARPTNLHEMMAGKPPSVESNGSRGNSSRAGRSGGRGGRQRHRSNRGLDRGGKFDRREHANPRENGHSHGRQNSPPMPQRNGFSLPSKNSLPPRPPHQGNGYGSLSSQHNGYQTQQSPLQASNYPPQSQANSHPSCPSQYPNNYAHSYSQPQQHQGYPSPYPYQQYNSQYYQPQHSSPQNYQSFPPQGQYSAQEAPSMPPSPTNIPPGAHINPAFFQQQAHSQPQAWQQPDPEAARRVQEGLNLLRGFGGGGHAPK</sequence>
<feature type="compositionally biased region" description="Low complexity" evidence="9">
    <location>
        <begin position="278"/>
        <end position="294"/>
    </location>
</feature>
<keyword evidence="8" id="KW-0539">Nucleus</keyword>